<gene>
    <name evidence="1" type="ORF">D3H65_04240</name>
</gene>
<dbReference type="Proteomes" id="UP000263900">
    <property type="component" value="Chromosome"/>
</dbReference>
<name>A0A3B7MFX8_9BACT</name>
<accession>A0A3B7MFX8</accession>
<keyword evidence="2" id="KW-1185">Reference proteome</keyword>
<evidence type="ECO:0000313" key="2">
    <source>
        <dbReference type="Proteomes" id="UP000263900"/>
    </source>
</evidence>
<organism evidence="1 2">
    <name type="scientific">Paraflavitalea soli</name>
    <dbReference type="NCBI Taxonomy" id="2315862"/>
    <lineage>
        <taxon>Bacteria</taxon>
        <taxon>Pseudomonadati</taxon>
        <taxon>Bacteroidota</taxon>
        <taxon>Chitinophagia</taxon>
        <taxon>Chitinophagales</taxon>
        <taxon>Chitinophagaceae</taxon>
        <taxon>Paraflavitalea</taxon>
    </lineage>
</organism>
<evidence type="ECO:0000313" key="1">
    <source>
        <dbReference type="EMBL" id="AXY73232.1"/>
    </source>
</evidence>
<protein>
    <recommendedName>
        <fullName evidence="3">RHS repeat protein</fullName>
    </recommendedName>
</protein>
<proteinExistence type="predicted"/>
<sequence length="1459" mass="159745">MLLLLAVAVTIAQEDPGSPYPKVTIASPTAVSLGKYTDIPVNYHTGIPQINMPIYTIKEGPLSLPVSLNYHAGGIKVMEPASWVGAGWSLQAGGMITRVVRGAPDEAGTTGMGVYGHFSHYGFSNYLTINSGSTAPYDQAFANAQYDGEPDLFSFSFNGYSGKFYFDDDRKPVLVNGEDLKIDYYFPRDTASSFTAQSSNIQGFIITVPSGDKYHFGITPGGNTSGVSAVETSFLYSGDPNMTDRLFASWFLNKIVSADGMFSINLTYAAENYSYFTLSMFPVNGNFSSNWTNPSQNEYKLVKNYVQGVRLNQVSFSNGIVSFLPGSNRTDLSNSYFAGATYDDNANTEAKVLDAIAVTNNQGFCKKFRFFYSYFTAPDENLPGYLSNYSIQSDRYRLRLDSLQELTCNNTLSLPPHRFIYNSSTLSRRLSFGQDHWGYANGVVGNNTLVPTYTINTYKFVPGADREPAWPAMQQGALAKIIYPTGGYTAYQFEPNRTWISTTRYNETFRYSYSVGYDGSNTASFTNLSFSNNYYRVVKSNSACPPNTPGCTAGASLVNGSNSVALGGIAGNSRDTSIILIPAGTYTLNMWRDAAQTGSGAQYTFTEIIPQAVNENAMVGGLRIRQIIQKDSALARDSILTNYEYNVNNRSTGVLYSRPAYVQVVRNNVVKMFGLSPAGSGAATHPNTNGCMGPETGNNTQLYFKSPCPIFPMASTQGNHIGYNEVKVFQPGNGYSIYRYYGSGQWDTVDDDIAYRNINPTICNPSTPNSPAAPLPYEYRRGQLKYEGHFTEAGQLLKESYYTMQFDSTQSTPAYMVNYVLGALLGNTYELKGYRKKQTQVITNTLIPATGASSQVIQTVYNESPWHNQPTRLVTIQAAGDTQTIRHQYSRDFRISYCDTISTGLTAYNTACTSCDATMYTATAGCTTVSCRYGAWVNNIICRANARKAYITRRRNNFTNSSNAFAACLLNAKNAADVALKPILELQQQSILLPIETARWKNTWLVGASFYGYDYMAYPVGKVYLAKGRKVNLAAPAGSFTQAVTAAGNTSLAMDSRYADESSFKYYGGNPVQLTAKDGISNTFVWDYQNTLPVASITNATTDRVAYTSFETNGLGGWNLNSGAVLLSNGGVTGIRAVAGGVNKTVPAGNYVVSVWSTGNTWINGQLQTQPPVKSIGAWKLIELALTNVTTINVSGDTIDEVRLFPQGALMTTYTYAPLIGITSQCDATGRMSYYEYDSLARLIRIRDDNGNILKQVDYQYQAPVHGNAVWQATGITRCKPCAQNAAYTSSVLQNQEKDINPNSTTYNQLRWADAGTSSTCTPTPDWQNTTTALRCRQAGGQNTGEQEQEQRDNNPCSISYNVPRWVIAGTNLTACPLPVVTCDASNCSGNDKKCVFGVCETGRVVAISSVWKKVVYNGAQVFKWECVHKYCFSDGTGSTYTWITYNDTPCAIGNCNPE</sequence>
<dbReference type="EMBL" id="CP032157">
    <property type="protein sequence ID" value="AXY73232.1"/>
    <property type="molecule type" value="Genomic_DNA"/>
</dbReference>
<evidence type="ECO:0008006" key="3">
    <source>
        <dbReference type="Google" id="ProtNLM"/>
    </source>
</evidence>
<reference evidence="1 2" key="1">
    <citation type="submission" date="2018-09" db="EMBL/GenBank/DDBJ databases">
        <title>Genome sequencing of strain 6GH32-13.</title>
        <authorList>
            <person name="Weon H.-Y."/>
            <person name="Heo J."/>
            <person name="Kwon S.-W."/>
        </authorList>
    </citation>
    <scope>NUCLEOTIDE SEQUENCE [LARGE SCALE GENOMIC DNA]</scope>
    <source>
        <strain evidence="1 2">5GH32-13</strain>
    </source>
</reference>
<dbReference type="OrthoDB" id="680656at2"/>
<dbReference type="KEGG" id="pseg:D3H65_04240"/>